<feature type="chain" id="PRO_5045171849" evidence="1">
    <location>
        <begin position="22"/>
        <end position="544"/>
    </location>
</feature>
<organism evidence="2 3">
    <name type="scientific">Spartinivicinus poritis</name>
    <dbReference type="NCBI Taxonomy" id="2994640"/>
    <lineage>
        <taxon>Bacteria</taxon>
        <taxon>Pseudomonadati</taxon>
        <taxon>Pseudomonadota</taxon>
        <taxon>Gammaproteobacteria</taxon>
        <taxon>Oceanospirillales</taxon>
        <taxon>Zooshikellaceae</taxon>
        <taxon>Spartinivicinus</taxon>
    </lineage>
</organism>
<proteinExistence type="predicted"/>
<name>A0ABT5UE93_9GAMM</name>
<protein>
    <submittedName>
        <fullName evidence="2">Vps62-related protein</fullName>
    </submittedName>
</protein>
<dbReference type="EMBL" id="JAPMOU010000032">
    <property type="protein sequence ID" value="MDE1464326.1"/>
    <property type="molecule type" value="Genomic_DNA"/>
</dbReference>
<gene>
    <name evidence="2" type="ORF">ORQ98_20400</name>
</gene>
<sequence length="544" mass="60602">MKKIITITTFVALAATTTGVAANTTKDSLAIKYVNQFDLVWWDKKSGGKYNGSYYRPKLPTGYYRLGHYAKAGYSAPTESVAVVKEVKPGSLAKPVGYTRVWKDSGSGAKWNGSFWQPNPPTGYKCLGVVAQRGYHEPSIDEIRCVKSNLVVSAKAGQVTWTDKGTGANKKFGSWKIVPNHPDGLDMNLFVARSSRTAPSSSLLFNVLNKNAVVDQKLTKSEILALIKKHGPILYLHPKEKYKLDSPFYYMNNAWLVNEKGSKIQTSLASFEDDYNYIKSADNISGSSANSIWLKPNNLSALKSGNIGRAKSVVHIKNVLPGYTDIQFWFFYSYNGPGTAKVRLGEIYSHAGELKPFGEHTADWEHVTLRFDNSSKKVTSVYFAQHNYGEVKLANQVDWDNNHLVIYSSKNGHASYSGKGKNSHRVLHKCTGRILGQCTGHLDVDLLNYTDKGSRFNSYEKGNFYVVNYEQAGWAELKFRWGPQKEARMSVNQARKVAVDFFGPFIGNSLAGLIGSSLFSYFYSEDQNAPSNIGTKSSWNENEF</sequence>
<evidence type="ECO:0000256" key="1">
    <source>
        <dbReference type="SAM" id="SignalP"/>
    </source>
</evidence>
<accession>A0ABT5UE93</accession>
<feature type="signal peptide" evidence="1">
    <location>
        <begin position="1"/>
        <end position="21"/>
    </location>
</feature>
<evidence type="ECO:0000313" key="2">
    <source>
        <dbReference type="EMBL" id="MDE1464326.1"/>
    </source>
</evidence>
<dbReference type="RefSeq" id="WP_274690654.1">
    <property type="nucleotide sequence ID" value="NZ_JAPMOU010000032.1"/>
</dbReference>
<comment type="caution">
    <text evidence="2">The sequence shown here is derived from an EMBL/GenBank/DDBJ whole genome shotgun (WGS) entry which is preliminary data.</text>
</comment>
<keyword evidence="3" id="KW-1185">Reference proteome</keyword>
<dbReference type="InterPro" id="IPR009291">
    <property type="entry name" value="Vps62"/>
</dbReference>
<dbReference type="PANTHER" id="PTHR48219:SF2">
    <property type="entry name" value="VACUOLAR PROTEIN SORTING-ASSOCIATED PROTEIN 62"/>
    <property type="match status" value="1"/>
</dbReference>
<reference evidence="2 3" key="1">
    <citation type="submission" date="2022-11" db="EMBL/GenBank/DDBJ databases">
        <title>Spartinivicinus poritis sp. nov., isolated from scleractinian coral Porites lutea.</title>
        <authorList>
            <person name="Zhang G."/>
            <person name="Cai L."/>
            <person name="Wei Q."/>
        </authorList>
    </citation>
    <scope>NUCLEOTIDE SEQUENCE [LARGE SCALE GENOMIC DNA]</scope>
    <source>
        <strain evidence="2 3">A2-2</strain>
    </source>
</reference>
<keyword evidence="1" id="KW-0732">Signal</keyword>
<dbReference type="Pfam" id="PF06101">
    <property type="entry name" value="Vps62"/>
    <property type="match status" value="1"/>
</dbReference>
<dbReference type="PANTHER" id="PTHR48219">
    <property type="entry name" value="VACUOLAR PROTEIN SORTING-ASSOCIATED PROTEIN 62-RELATED"/>
    <property type="match status" value="1"/>
</dbReference>
<evidence type="ECO:0000313" key="3">
    <source>
        <dbReference type="Proteomes" id="UP001528823"/>
    </source>
</evidence>
<dbReference type="Proteomes" id="UP001528823">
    <property type="component" value="Unassembled WGS sequence"/>
</dbReference>